<evidence type="ECO:0000259" key="1">
    <source>
        <dbReference type="Pfam" id="PF13478"/>
    </source>
</evidence>
<dbReference type="Pfam" id="PF13478">
    <property type="entry name" value="XdhC_C"/>
    <property type="match status" value="1"/>
</dbReference>
<keyword evidence="3" id="KW-1185">Reference proteome</keyword>
<dbReference type="PANTHER" id="PTHR30388:SF6">
    <property type="entry name" value="XANTHINE DEHYDROGENASE SUBUNIT A-RELATED"/>
    <property type="match status" value="1"/>
</dbReference>
<dbReference type="RefSeq" id="WP_270455236.1">
    <property type="nucleotide sequence ID" value="NZ_JADPIE010000010.1"/>
</dbReference>
<accession>A0A931AY28</accession>
<organism evidence="2 3">
    <name type="scientific">Halonatronomonas betaini</name>
    <dbReference type="NCBI Taxonomy" id="2778430"/>
    <lineage>
        <taxon>Bacteria</taxon>
        <taxon>Bacillati</taxon>
        <taxon>Bacillota</taxon>
        <taxon>Clostridia</taxon>
        <taxon>Halanaerobiales</taxon>
        <taxon>Halarsenatibacteraceae</taxon>
        <taxon>Halonatronomonas</taxon>
    </lineage>
</organism>
<dbReference type="Gene3D" id="3.40.50.720">
    <property type="entry name" value="NAD(P)-binding Rossmann-like Domain"/>
    <property type="match status" value="1"/>
</dbReference>
<feature type="domain" description="XdhC Rossmann" evidence="1">
    <location>
        <begin position="102"/>
        <end position="243"/>
    </location>
</feature>
<protein>
    <submittedName>
        <fullName evidence="2">XdhC family protein</fullName>
    </submittedName>
</protein>
<dbReference type="PANTHER" id="PTHR30388">
    <property type="entry name" value="ALDEHYDE OXIDOREDUCTASE MOLYBDENUM COFACTOR ASSEMBLY PROTEIN"/>
    <property type="match status" value="1"/>
</dbReference>
<name>A0A931AY28_9FIRM</name>
<proteinExistence type="predicted"/>
<dbReference type="Proteomes" id="UP000621436">
    <property type="component" value="Unassembled WGS sequence"/>
</dbReference>
<evidence type="ECO:0000313" key="2">
    <source>
        <dbReference type="EMBL" id="MBF8438136.1"/>
    </source>
</evidence>
<sequence>MNKFFWKELQNLIKSGEAGLIATFIDGDFSGKFSLFDKSDRLVITEDNWISNIKNKSKIDIDYFKNIFKQYKNINQPILDKFSSQNGEVEVYLENLQKIDRLMLFGAGHVAQPLAKIAAMNDFAVEVIDDRADFNNPDNFPDAEEHHCQSFAEFLDNYQPQPGDYIVIVTRGHKHDYDVLKSVISGDWDYLGMIGSKRKVKLLFDDLKEEEFDLNRLEQVDAPIGVEINSETPAEIAVSIMAAMIKRRRSN</sequence>
<dbReference type="InterPro" id="IPR027051">
    <property type="entry name" value="XdhC_Rossmann_dom"/>
</dbReference>
<comment type="caution">
    <text evidence="2">The sequence shown here is derived from an EMBL/GenBank/DDBJ whole genome shotgun (WGS) entry which is preliminary data.</text>
</comment>
<dbReference type="InterPro" id="IPR052698">
    <property type="entry name" value="MoCofactor_Util/Proc"/>
</dbReference>
<evidence type="ECO:0000313" key="3">
    <source>
        <dbReference type="Proteomes" id="UP000621436"/>
    </source>
</evidence>
<dbReference type="AlphaFoldDB" id="A0A931AY28"/>
<dbReference type="EMBL" id="JADPIE010000010">
    <property type="protein sequence ID" value="MBF8438136.1"/>
    <property type="molecule type" value="Genomic_DNA"/>
</dbReference>
<gene>
    <name evidence="2" type="ORF">I0Q91_13670</name>
</gene>
<reference evidence="2" key="1">
    <citation type="submission" date="2020-11" db="EMBL/GenBank/DDBJ databases">
        <title>Halonatronomonas betainensis gen. nov., sp. nov. a novel haloalkaliphilic representative of the family Halanaerobiacae capable of betaine degradation.</title>
        <authorList>
            <person name="Boltyanskaya Y."/>
            <person name="Kevbrin V."/>
            <person name="Detkova E."/>
            <person name="Grouzdev D.S."/>
            <person name="Koziaeva V."/>
            <person name="Zhilina T."/>
        </authorList>
    </citation>
    <scope>NUCLEOTIDE SEQUENCE</scope>
    <source>
        <strain evidence="2">Z-7014</strain>
    </source>
</reference>